<comment type="cofactor">
    <cofactor evidence="14">
        <name>Mn(2+)</name>
        <dbReference type="ChEBI" id="CHEBI:29035"/>
    </cofactor>
    <cofactor evidence="14">
        <name>Mg(2+)</name>
        <dbReference type="ChEBI" id="CHEBI:18420"/>
    </cofactor>
    <text evidence="14">Manganese or magnesium. Binds 1 divalent metal ion per monomer in the absence of substrate. May bind a second metal ion after substrate binding.</text>
</comment>
<comment type="catalytic activity">
    <reaction evidence="1 14 15">
        <text>Endonucleolytic cleavage to 5'-phosphomonoester.</text>
        <dbReference type="EC" id="3.1.26.4"/>
    </reaction>
</comment>
<dbReference type="InterPro" id="IPR012337">
    <property type="entry name" value="RNaseH-like_sf"/>
</dbReference>
<evidence type="ECO:0000259" key="16">
    <source>
        <dbReference type="Pfam" id="PF01351"/>
    </source>
</evidence>
<dbReference type="InterPro" id="IPR036397">
    <property type="entry name" value="RNaseH_sf"/>
</dbReference>
<keyword evidence="10 14" id="KW-0479">Metal-binding</keyword>
<protein>
    <recommendedName>
        <fullName evidence="7 14">Ribonuclease HII</fullName>
        <shortName evidence="14">RNase HII</shortName>
        <ecNumber evidence="6 14">3.1.26.4</ecNumber>
    </recommendedName>
</protein>
<feature type="binding site" evidence="14">
    <location>
        <position position="72"/>
    </location>
    <ligand>
        <name>a divalent metal cation</name>
        <dbReference type="ChEBI" id="CHEBI:60240"/>
    </ligand>
</feature>
<dbReference type="PANTHER" id="PTHR10954">
    <property type="entry name" value="RIBONUCLEASE H2 SUBUNIT A"/>
    <property type="match status" value="1"/>
</dbReference>
<evidence type="ECO:0000256" key="5">
    <source>
        <dbReference type="ARBA" id="ARBA00007383"/>
    </source>
</evidence>
<accession>A0ABY8C3T8</accession>
<dbReference type="NCBIfam" id="NF000595">
    <property type="entry name" value="PRK00015.1-3"/>
    <property type="match status" value="1"/>
</dbReference>
<comment type="cofactor">
    <cofactor evidence="2">
        <name>Mg(2+)</name>
        <dbReference type="ChEBI" id="CHEBI:18420"/>
    </cofactor>
</comment>
<comment type="similarity">
    <text evidence="5 14 15">Belongs to the RNase HII family.</text>
</comment>
<evidence type="ECO:0000256" key="12">
    <source>
        <dbReference type="ARBA" id="ARBA00022801"/>
    </source>
</evidence>
<feature type="binding site" evidence="14">
    <location>
        <position position="71"/>
    </location>
    <ligand>
        <name>a divalent metal cation</name>
        <dbReference type="ChEBI" id="CHEBI:60240"/>
    </ligand>
</feature>
<dbReference type="HAMAP" id="MF_00052_B">
    <property type="entry name" value="RNase_HII_B"/>
    <property type="match status" value="1"/>
</dbReference>
<evidence type="ECO:0000256" key="10">
    <source>
        <dbReference type="ARBA" id="ARBA00022723"/>
    </source>
</evidence>
<evidence type="ECO:0000256" key="1">
    <source>
        <dbReference type="ARBA" id="ARBA00000077"/>
    </source>
</evidence>
<dbReference type="InterPro" id="IPR022898">
    <property type="entry name" value="RNase_HII"/>
</dbReference>
<dbReference type="Proteomes" id="UP001220478">
    <property type="component" value="Chromosome"/>
</dbReference>
<dbReference type="EMBL" id="CP118868">
    <property type="protein sequence ID" value="WEG35351.1"/>
    <property type="molecule type" value="Genomic_DNA"/>
</dbReference>
<keyword evidence="11 14" id="KW-0255">Endonuclease</keyword>
<evidence type="ECO:0000256" key="14">
    <source>
        <dbReference type="HAMAP-Rule" id="MF_00052"/>
    </source>
</evidence>
<keyword evidence="12 14" id="KW-0378">Hydrolase</keyword>
<comment type="function">
    <text evidence="3 14 15">Endonuclease that specifically degrades the RNA of RNA-DNA hybrids.</text>
</comment>
<dbReference type="EC" id="3.1.26.4" evidence="6 14"/>
<evidence type="ECO:0000256" key="8">
    <source>
        <dbReference type="ARBA" id="ARBA00022490"/>
    </source>
</evidence>
<evidence type="ECO:0000313" key="17">
    <source>
        <dbReference type="EMBL" id="WEG35351.1"/>
    </source>
</evidence>
<dbReference type="InterPro" id="IPR001352">
    <property type="entry name" value="RNase_HII/HIII"/>
</dbReference>
<evidence type="ECO:0000256" key="9">
    <source>
        <dbReference type="ARBA" id="ARBA00022722"/>
    </source>
</evidence>
<evidence type="ECO:0000256" key="13">
    <source>
        <dbReference type="ARBA" id="ARBA00023211"/>
    </source>
</evidence>
<evidence type="ECO:0000256" key="4">
    <source>
        <dbReference type="ARBA" id="ARBA00004496"/>
    </source>
</evidence>
<keyword evidence="18" id="KW-1185">Reference proteome</keyword>
<evidence type="ECO:0000256" key="11">
    <source>
        <dbReference type="ARBA" id="ARBA00022759"/>
    </source>
</evidence>
<dbReference type="CDD" id="cd07182">
    <property type="entry name" value="RNase_HII_bacteria_HII_like"/>
    <property type="match status" value="1"/>
</dbReference>
<dbReference type="Pfam" id="PF01351">
    <property type="entry name" value="RNase_HII"/>
    <property type="match status" value="1"/>
</dbReference>
<feature type="domain" description="RNase H type-2" evidence="16">
    <location>
        <begin position="68"/>
        <end position="250"/>
    </location>
</feature>
<evidence type="ECO:0000256" key="3">
    <source>
        <dbReference type="ARBA" id="ARBA00004065"/>
    </source>
</evidence>
<feature type="binding site" evidence="14">
    <location>
        <position position="164"/>
    </location>
    <ligand>
        <name>a divalent metal cation</name>
        <dbReference type="ChEBI" id="CHEBI:60240"/>
    </ligand>
</feature>
<dbReference type="PANTHER" id="PTHR10954:SF18">
    <property type="entry name" value="RIBONUCLEASE HII"/>
    <property type="match status" value="1"/>
</dbReference>
<name>A0ABY8C3T8_9FIRM</name>
<keyword evidence="8 14" id="KW-0963">Cytoplasm</keyword>
<keyword evidence="9 14" id="KW-0540">Nuclease</keyword>
<dbReference type="InterPro" id="IPR024567">
    <property type="entry name" value="RNase_HII/HIII_dom"/>
</dbReference>
<evidence type="ECO:0000256" key="15">
    <source>
        <dbReference type="RuleBase" id="RU003515"/>
    </source>
</evidence>
<evidence type="ECO:0000313" key="18">
    <source>
        <dbReference type="Proteomes" id="UP001220478"/>
    </source>
</evidence>
<evidence type="ECO:0000256" key="7">
    <source>
        <dbReference type="ARBA" id="ARBA00019179"/>
    </source>
</evidence>
<reference evidence="17 18" key="1">
    <citation type="submission" date="2023-02" db="EMBL/GenBank/DDBJ databases">
        <title>Novel Oscillospiraceae bacterial genomes.</title>
        <authorList>
            <person name="Srinivasan S."/>
            <person name="Austin M.N."/>
            <person name="Fiedler T.L."/>
            <person name="Strenk S.M."/>
            <person name="Agnew K.J."/>
            <person name="Nagana Gowda G.A."/>
            <person name="Raftery D."/>
            <person name="Beamer M.A."/>
            <person name="Achilles S.L."/>
            <person name="Wiesenfeld H.C."/>
            <person name="Fredricks D.N."/>
            <person name="Hillier S.L."/>
        </authorList>
    </citation>
    <scope>NUCLEOTIDE SEQUENCE [LARGE SCALE GENOMIC DNA]</scope>
    <source>
        <strain evidence="17 18">CHIC02 1186E3-8</strain>
    </source>
</reference>
<evidence type="ECO:0000256" key="6">
    <source>
        <dbReference type="ARBA" id="ARBA00012180"/>
    </source>
</evidence>
<dbReference type="RefSeq" id="WP_315571442.1">
    <property type="nucleotide sequence ID" value="NZ_CP118868.1"/>
</dbReference>
<organism evidence="17 18">
    <name type="scientific">Amygdalobacter indicium</name>
    <dbReference type="NCBI Taxonomy" id="3029272"/>
    <lineage>
        <taxon>Bacteria</taxon>
        <taxon>Bacillati</taxon>
        <taxon>Bacillota</taxon>
        <taxon>Clostridia</taxon>
        <taxon>Eubacteriales</taxon>
        <taxon>Oscillospiraceae</taxon>
        <taxon>Amygdalobacter</taxon>
    </lineage>
</organism>
<proteinExistence type="inferred from homology"/>
<comment type="subcellular location">
    <subcellularLocation>
        <location evidence="4 14">Cytoplasm</location>
    </subcellularLocation>
</comment>
<dbReference type="GO" id="GO:0004523">
    <property type="term" value="F:RNA-DNA hybrid ribonuclease activity"/>
    <property type="evidence" value="ECO:0007669"/>
    <property type="project" value="UniProtKB-EC"/>
</dbReference>
<gene>
    <name evidence="14" type="primary">rnhB</name>
    <name evidence="17" type="ORF">PYS61_05330</name>
</gene>
<evidence type="ECO:0000256" key="2">
    <source>
        <dbReference type="ARBA" id="ARBA00001946"/>
    </source>
</evidence>
<sequence>MTKAKIAETEPYDLASYIDNLKQGKVTGAAEGRINFSAVSAEKFWQLFYPTKSLYEQKLYQAGARLIAGVDEVGRGCLAGPLVVAAVILPLDFTCPANLDDSKKLTAKKREDLAAQIKKAAVAYHIETASVEEIATYNILEADKRAMIRALKALSPQPDAVIADYVDLSFKTKYKSEHPAKGDSLSYSVAAASILAKVYRDQLMTELAQQYPEYLWQKNKGYGTKEHYEALDQYGPTIWHRELFLRKWKEKKQPE</sequence>
<dbReference type="Gene3D" id="3.30.420.10">
    <property type="entry name" value="Ribonuclease H-like superfamily/Ribonuclease H"/>
    <property type="match status" value="1"/>
</dbReference>
<dbReference type="SUPFAM" id="SSF53098">
    <property type="entry name" value="Ribonuclease H-like"/>
    <property type="match status" value="1"/>
</dbReference>
<keyword evidence="13 14" id="KW-0464">Manganese</keyword>